<evidence type="ECO:0000313" key="2">
    <source>
        <dbReference type="Proteomes" id="UP001055879"/>
    </source>
</evidence>
<comment type="caution">
    <text evidence="1">The sequence shown here is derived from an EMBL/GenBank/DDBJ whole genome shotgun (WGS) entry which is preliminary data.</text>
</comment>
<dbReference type="Proteomes" id="UP001055879">
    <property type="component" value="Linkage Group LG06"/>
</dbReference>
<reference evidence="1 2" key="2">
    <citation type="journal article" date="2022" name="Mol. Ecol. Resour.">
        <title>The genomes of chicory, endive, great burdock and yacon provide insights into Asteraceae paleo-polyploidization history and plant inulin production.</title>
        <authorList>
            <person name="Fan W."/>
            <person name="Wang S."/>
            <person name="Wang H."/>
            <person name="Wang A."/>
            <person name="Jiang F."/>
            <person name="Liu H."/>
            <person name="Zhao H."/>
            <person name="Xu D."/>
            <person name="Zhang Y."/>
        </authorList>
    </citation>
    <scope>NUCLEOTIDE SEQUENCE [LARGE SCALE GENOMIC DNA]</scope>
    <source>
        <strain evidence="2">cv. Niubang</strain>
    </source>
</reference>
<proteinExistence type="predicted"/>
<dbReference type="EMBL" id="CM042052">
    <property type="protein sequence ID" value="KAI3718848.1"/>
    <property type="molecule type" value="Genomic_DNA"/>
</dbReference>
<reference evidence="2" key="1">
    <citation type="journal article" date="2022" name="Mol. Ecol. Resour.">
        <title>The genomes of chicory, endive, great burdock and yacon provide insights into Asteraceae palaeo-polyploidization history and plant inulin production.</title>
        <authorList>
            <person name="Fan W."/>
            <person name="Wang S."/>
            <person name="Wang H."/>
            <person name="Wang A."/>
            <person name="Jiang F."/>
            <person name="Liu H."/>
            <person name="Zhao H."/>
            <person name="Xu D."/>
            <person name="Zhang Y."/>
        </authorList>
    </citation>
    <scope>NUCLEOTIDE SEQUENCE [LARGE SCALE GENOMIC DNA]</scope>
    <source>
        <strain evidence="2">cv. Niubang</strain>
    </source>
</reference>
<accession>A0ACB9BB80</accession>
<organism evidence="1 2">
    <name type="scientific">Arctium lappa</name>
    <name type="common">Greater burdock</name>
    <name type="synonym">Lappa major</name>
    <dbReference type="NCBI Taxonomy" id="4217"/>
    <lineage>
        <taxon>Eukaryota</taxon>
        <taxon>Viridiplantae</taxon>
        <taxon>Streptophyta</taxon>
        <taxon>Embryophyta</taxon>
        <taxon>Tracheophyta</taxon>
        <taxon>Spermatophyta</taxon>
        <taxon>Magnoliopsida</taxon>
        <taxon>eudicotyledons</taxon>
        <taxon>Gunneridae</taxon>
        <taxon>Pentapetalae</taxon>
        <taxon>asterids</taxon>
        <taxon>campanulids</taxon>
        <taxon>Asterales</taxon>
        <taxon>Asteraceae</taxon>
        <taxon>Carduoideae</taxon>
        <taxon>Cardueae</taxon>
        <taxon>Arctiinae</taxon>
        <taxon>Arctium</taxon>
    </lineage>
</organism>
<gene>
    <name evidence="1" type="ORF">L6452_19733</name>
</gene>
<name>A0ACB9BB80_ARCLA</name>
<keyword evidence="2" id="KW-1185">Reference proteome</keyword>
<evidence type="ECO:0000313" key="1">
    <source>
        <dbReference type="EMBL" id="KAI3718848.1"/>
    </source>
</evidence>
<protein>
    <submittedName>
        <fullName evidence="1">Uncharacterized protein</fullName>
    </submittedName>
</protein>
<sequence>MSTSGSKGKSESREDTGMSSPPLTEMGGISRLTPLVANESVLAKRCHYKAFSSCKPPTFIGECDPVMAMKWIREMELVFDTCKCAEVDKVMFALSMLKSDVIFWWDAEIGGKGSKSARDMAWETFVARFKAYFFPLATVKRLEEEFLGLEQGKMTVREYTSKFLEKDRFTKLYMPTEERRIERYIYGLKGKIRELVSTQNPTTFQVAINAAEMTE</sequence>